<feature type="compositionally biased region" description="Low complexity" evidence="1">
    <location>
        <begin position="85"/>
        <end position="103"/>
    </location>
</feature>
<evidence type="ECO:0000313" key="3">
    <source>
        <dbReference type="Proteomes" id="UP000234323"/>
    </source>
</evidence>
<comment type="caution">
    <text evidence="2">The sequence shown here is derived from an EMBL/GenBank/DDBJ whole genome shotgun (WGS) entry which is preliminary data.</text>
</comment>
<dbReference type="VEuPathDB" id="FungiDB:FUN_011500"/>
<gene>
    <name evidence="2" type="ORF">RhiirA4_470246</name>
</gene>
<reference evidence="2 3" key="1">
    <citation type="submission" date="2015-10" db="EMBL/GenBank/DDBJ databases">
        <title>Genome analyses suggest a sexual origin of heterokaryosis in a supposedly ancient asexual fungus.</title>
        <authorList>
            <person name="Ropars J."/>
            <person name="Sedzielewska K."/>
            <person name="Noel J."/>
            <person name="Charron P."/>
            <person name="Farinelli L."/>
            <person name="Marton T."/>
            <person name="Kruger M."/>
            <person name="Pelin A."/>
            <person name="Brachmann A."/>
            <person name="Corradi N."/>
        </authorList>
    </citation>
    <scope>NUCLEOTIDE SEQUENCE [LARGE SCALE GENOMIC DNA]</scope>
    <source>
        <strain evidence="2 3">A4</strain>
    </source>
</reference>
<dbReference type="VEuPathDB" id="FungiDB:RhiirA1_537730"/>
<dbReference type="OrthoDB" id="2394962at2759"/>
<proteinExistence type="predicted"/>
<name>A0A2I1H0Z4_9GLOM</name>
<organism evidence="2 3">
    <name type="scientific">Rhizophagus irregularis</name>
    <dbReference type="NCBI Taxonomy" id="588596"/>
    <lineage>
        <taxon>Eukaryota</taxon>
        <taxon>Fungi</taxon>
        <taxon>Fungi incertae sedis</taxon>
        <taxon>Mucoromycota</taxon>
        <taxon>Glomeromycotina</taxon>
        <taxon>Glomeromycetes</taxon>
        <taxon>Glomerales</taxon>
        <taxon>Glomeraceae</taxon>
        <taxon>Rhizophagus</taxon>
    </lineage>
</organism>
<feature type="region of interest" description="Disordered" evidence="1">
    <location>
        <begin position="41"/>
        <end position="71"/>
    </location>
</feature>
<protein>
    <submittedName>
        <fullName evidence="2">Uncharacterized protein</fullName>
    </submittedName>
</protein>
<dbReference type="AlphaFoldDB" id="A0A2I1H0Z4"/>
<feature type="compositionally biased region" description="Polar residues" evidence="1">
    <location>
        <begin position="41"/>
        <end position="67"/>
    </location>
</feature>
<evidence type="ECO:0000256" key="1">
    <source>
        <dbReference type="SAM" id="MobiDB-lite"/>
    </source>
</evidence>
<dbReference type="Proteomes" id="UP000234323">
    <property type="component" value="Unassembled WGS sequence"/>
</dbReference>
<evidence type="ECO:0000313" key="2">
    <source>
        <dbReference type="EMBL" id="PKY52550.1"/>
    </source>
</evidence>
<accession>A0A2I1H0Z4</accession>
<feature type="region of interest" description="Disordered" evidence="1">
    <location>
        <begin position="85"/>
        <end position="107"/>
    </location>
</feature>
<keyword evidence="3" id="KW-1185">Reference proteome</keyword>
<dbReference type="EMBL" id="LLXI01001226">
    <property type="protein sequence ID" value="PKY52550.1"/>
    <property type="molecule type" value="Genomic_DNA"/>
</dbReference>
<sequence length="187" mass="21609">MNDTSNSNVNNSFTISHISDDLNLQQQQQYYQQHISNISSTIPPNYTSHPQHYQQTSSNISSSTVHPNHNDRNHRIHLQYEALNNNQQSTPNNNNTIPPDNSQEQYDANNIPHHSYRQSSTFENVSPPRCYSKTINQNNPRQCIIFQNDTIHHQTNAFYDNATNNSVFMQFCFDSSLTSNPQPRSQQ</sequence>
<dbReference type="VEuPathDB" id="FungiDB:RhiirFUN_012798"/>